<keyword evidence="12" id="KW-1185">Reference proteome</keyword>
<evidence type="ECO:0000256" key="10">
    <source>
        <dbReference type="SAM" id="Phobius"/>
    </source>
</evidence>
<dbReference type="PANTHER" id="PTHR43823:SF3">
    <property type="entry name" value="MULTIDRUG EXPORT PROTEIN MEPA"/>
    <property type="match status" value="1"/>
</dbReference>
<feature type="transmembrane region" description="Helical" evidence="10">
    <location>
        <begin position="392"/>
        <end position="414"/>
    </location>
</feature>
<evidence type="ECO:0000256" key="5">
    <source>
        <dbReference type="ARBA" id="ARBA00022475"/>
    </source>
</evidence>
<feature type="transmembrane region" description="Helical" evidence="10">
    <location>
        <begin position="21"/>
        <end position="46"/>
    </location>
</feature>
<feature type="transmembrane region" description="Helical" evidence="10">
    <location>
        <begin position="139"/>
        <end position="156"/>
    </location>
</feature>
<dbReference type="InterPro" id="IPR002528">
    <property type="entry name" value="MATE_fam"/>
</dbReference>
<proteinExistence type="inferred from homology"/>
<gene>
    <name evidence="11" type="ORF">HNQ41_002467</name>
</gene>
<name>A0A840QSI2_9BACI</name>
<evidence type="ECO:0000256" key="2">
    <source>
        <dbReference type="ARBA" id="ARBA00008417"/>
    </source>
</evidence>
<keyword evidence="7 10" id="KW-1133">Transmembrane helix</keyword>
<feature type="transmembrane region" description="Helical" evidence="10">
    <location>
        <begin position="364"/>
        <end position="385"/>
    </location>
</feature>
<dbReference type="PANTHER" id="PTHR43823">
    <property type="entry name" value="SPORULATION PROTEIN YKVU"/>
    <property type="match status" value="1"/>
</dbReference>
<comment type="caution">
    <text evidence="11">The sequence shown here is derived from an EMBL/GenBank/DDBJ whole genome shotgun (WGS) entry which is preliminary data.</text>
</comment>
<dbReference type="GO" id="GO:0042910">
    <property type="term" value="F:xenobiotic transmembrane transporter activity"/>
    <property type="evidence" value="ECO:0007669"/>
    <property type="project" value="InterPro"/>
</dbReference>
<keyword evidence="6 10" id="KW-0812">Transmembrane</keyword>
<evidence type="ECO:0000256" key="9">
    <source>
        <dbReference type="ARBA" id="ARBA00023251"/>
    </source>
</evidence>
<dbReference type="RefSeq" id="WP_184664701.1">
    <property type="nucleotide sequence ID" value="NZ_JACHHB010000011.1"/>
</dbReference>
<feature type="transmembrane region" description="Helical" evidence="10">
    <location>
        <begin position="168"/>
        <end position="191"/>
    </location>
</feature>
<sequence>MEQKQQSQRLGSEPIPKLLRNLSVPAMIGMFVMALYNVVDTIFISWGVGIEGVSGLTIAFPLMMVIMAVSAAMGIGGASVISRRLGEERTEVADQVFSNVLNMILAISVVSFILGLTFLEPLLRLFGATPGIMPYAYDYMFPIMLGSFFFAFAFSTNHIIRSEGNARFAMITMVIPAVLNILLDPIFIFVLDMGVQGAAVATVISQATVSIVVVFYFLSGASSLSIRLPNFKPRYDLIKEVTVVGFPAFVRQSAGSVMMVAINAMLIRFGGEFYVGVFGIVQRMSMFVLMPMMGVLQGMQPMIGYNYGAGNYGRLRETVWLGLKVTTGISVFIFVVMMAFPNWFMLIFTADQAVIDAGAEGMRMMFALAFLIGVQVVSGGLYQALGMARPALVLSMARQILFLIPLVLILPHFFGVVGVWLAFPISDILAFLLSVAFLYRDRGIFLIDRDRNNNVPYDKTPESSTS</sequence>
<dbReference type="GO" id="GO:0015297">
    <property type="term" value="F:antiporter activity"/>
    <property type="evidence" value="ECO:0007669"/>
    <property type="project" value="InterPro"/>
</dbReference>
<dbReference type="InterPro" id="IPR051327">
    <property type="entry name" value="MATE_MepA_subfamily"/>
</dbReference>
<dbReference type="InterPro" id="IPR045070">
    <property type="entry name" value="MATE_MepA-like"/>
</dbReference>
<evidence type="ECO:0000256" key="7">
    <source>
        <dbReference type="ARBA" id="ARBA00022989"/>
    </source>
</evidence>
<evidence type="ECO:0000256" key="3">
    <source>
        <dbReference type="ARBA" id="ARBA00022106"/>
    </source>
</evidence>
<evidence type="ECO:0000256" key="4">
    <source>
        <dbReference type="ARBA" id="ARBA00022448"/>
    </source>
</evidence>
<reference evidence="11 12" key="1">
    <citation type="submission" date="2020-08" db="EMBL/GenBank/DDBJ databases">
        <title>Genomic Encyclopedia of Type Strains, Phase IV (KMG-IV): sequencing the most valuable type-strain genomes for metagenomic binning, comparative biology and taxonomic classification.</title>
        <authorList>
            <person name="Goeker M."/>
        </authorList>
    </citation>
    <scope>NUCLEOTIDE SEQUENCE [LARGE SCALE GENOMIC DNA]</scope>
    <source>
        <strain evidence="11 12">DSM 24696</strain>
    </source>
</reference>
<comment type="similarity">
    <text evidence="2">Belongs to the multi antimicrobial extrusion (MATE) (TC 2.A.66.1) family. MepA subfamily.</text>
</comment>
<feature type="transmembrane region" description="Helical" evidence="10">
    <location>
        <begin position="197"/>
        <end position="220"/>
    </location>
</feature>
<organism evidence="11 12">
    <name type="scientific">Texcoconibacillus texcoconensis</name>
    <dbReference type="NCBI Taxonomy" id="1095777"/>
    <lineage>
        <taxon>Bacteria</taxon>
        <taxon>Bacillati</taxon>
        <taxon>Bacillota</taxon>
        <taxon>Bacilli</taxon>
        <taxon>Bacillales</taxon>
        <taxon>Bacillaceae</taxon>
        <taxon>Texcoconibacillus</taxon>
    </lineage>
</organism>
<dbReference type="GO" id="GO:0005886">
    <property type="term" value="C:plasma membrane"/>
    <property type="evidence" value="ECO:0007669"/>
    <property type="project" value="UniProtKB-SubCell"/>
</dbReference>
<protein>
    <recommendedName>
        <fullName evidence="3">Multidrug export protein MepA</fullName>
    </recommendedName>
</protein>
<keyword evidence="5" id="KW-1003">Cell membrane</keyword>
<dbReference type="NCBIfam" id="TIGR00797">
    <property type="entry name" value="matE"/>
    <property type="match status" value="1"/>
</dbReference>
<evidence type="ECO:0000313" key="11">
    <source>
        <dbReference type="EMBL" id="MBB5174273.1"/>
    </source>
</evidence>
<keyword evidence="4" id="KW-0813">Transport</keyword>
<feature type="transmembrane region" description="Helical" evidence="10">
    <location>
        <begin position="100"/>
        <end position="119"/>
    </location>
</feature>
<accession>A0A840QSI2</accession>
<feature type="transmembrane region" description="Helical" evidence="10">
    <location>
        <begin position="58"/>
        <end position="80"/>
    </location>
</feature>
<evidence type="ECO:0000313" key="12">
    <source>
        <dbReference type="Proteomes" id="UP000551878"/>
    </source>
</evidence>
<feature type="transmembrane region" description="Helical" evidence="10">
    <location>
        <begin position="321"/>
        <end position="344"/>
    </location>
</feature>
<dbReference type="EMBL" id="JACHHB010000011">
    <property type="protein sequence ID" value="MBB5174273.1"/>
    <property type="molecule type" value="Genomic_DNA"/>
</dbReference>
<dbReference type="InterPro" id="IPR048279">
    <property type="entry name" value="MdtK-like"/>
</dbReference>
<keyword evidence="8 10" id="KW-0472">Membrane</keyword>
<comment type="subcellular location">
    <subcellularLocation>
        <location evidence="1">Cell membrane</location>
        <topology evidence="1">Multi-pass membrane protein</topology>
    </subcellularLocation>
</comment>
<dbReference type="PIRSF" id="PIRSF006603">
    <property type="entry name" value="DinF"/>
    <property type="match status" value="1"/>
</dbReference>
<dbReference type="Pfam" id="PF01554">
    <property type="entry name" value="MatE"/>
    <property type="match status" value="2"/>
</dbReference>
<dbReference type="CDD" id="cd13143">
    <property type="entry name" value="MATE_MepA_like"/>
    <property type="match status" value="1"/>
</dbReference>
<dbReference type="Proteomes" id="UP000551878">
    <property type="component" value="Unassembled WGS sequence"/>
</dbReference>
<evidence type="ECO:0000256" key="1">
    <source>
        <dbReference type="ARBA" id="ARBA00004651"/>
    </source>
</evidence>
<dbReference type="AlphaFoldDB" id="A0A840QSI2"/>
<evidence type="ECO:0000256" key="6">
    <source>
        <dbReference type="ARBA" id="ARBA00022692"/>
    </source>
</evidence>
<dbReference type="GO" id="GO:0046677">
    <property type="term" value="P:response to antibiotic"/>
    <property type="evidence" value="ECO:0007669"/>
    <property type="project" value="UniProtKB-KW"/>
</dbReference>
<evidence type="ECO:0000256" key="8">
    <source>
        <dbReference type="ARBA" id="ARBA00023136"/>
    </source>
</evidence>
<keyword evidence="9" id="KW-0046">Antibiotic resistance</keyword>